<organism evidence="1 2">
    <name type="scientific">Taklimakanibacter albus</name>
    <dbReference type="NCBI Taxonomy" id="2800327"/>
    <lineage>
        <taxon>Bacteria</taxon>
        <taxon>Pseudomonadati</taxon>
        <taxon>Pseudomonadota</taxon>
        <taxon>Alphaproteobacteria</taxon>
        <taxon>Hyphomicrobiales</taxon>
        <taxon>Aestuariivirgaceae</taxon>
        <taxon>Taklimakanibacter</taxon>
    </lineage>
</organism>
<keyword evidence="2" id="KW-1185">Reference proteome</keyword>
<evidence type="ECO:0000313" key="2">
    <source>
        <dbReference type="Proteomes" id="UP000616151"/>
    </source>
</evidence>
<dbReference type="Proteomes" id="UP000616151">
    <property type="component" value="Unassembled WGS sequence"/>
</dbReference>
<protein>
    <submittedName>
        <fullName evidence="1">Alpha/beta fold hydrolase</fullName>
    </submittedName>
</protein>
<comment type="caution">
    <text evidence="1">The sequence shown here is derived from an EMBL/GenBank/DDBJ whole genome shotgun (WGS) entry which is preliminary data.</text>
</comment>
<sequence>MAKPVRSAFSVEGEGPPLFMIHGIGASRQSWDGLVRLLRDRFRCISYDLRGHGRSPMVPVPFGLDDLVDDLEALRAELGIERAHFIGHSLGGMIGPAYARRYPQHVISLGLLSTAAGRTADDSAKVKGVVAAMEEKGIPPVLETLKDRWFTPEFGQKRPEVIANRLKQVIETDAQVFLNVFHIYAETEMAPWLHEVKSPSLVLTGEFDGGCPPRLNEFIAGELDNSELVILEGLRHAILLEAPERVAGPVGAFLGRHTSE</sequence>
<name>A0ACC5RG37_9HYPH</name>
<keyword evidence="1" id="KW-0378">Hydrolase</keyword>
<proteinExistence type="predicted"/>
<evidence type="ECO:0000313" key="1">
    <source>
        <dbReference type="EMBL" id="MBK1871373.1"/>
    </source>
</evidence>
<dbReference type="EMBL" id="JAENHL010000008">
    <property type="protein sequence ID" value="MBK1871373.1"/>
    <property type="molecule type" value="Genomic_DNA"/>
</dbReference>
<reference evidence="1" key="1">
    <citation type="submission" date="2021-01" db="EMBL/GenBank/DDBJ databases">
        <authorList>
            <person name="Sun Q."/>
        </authorList>
    </citation>
    <scope>NUCLEOTIDE SEQUENCE</scope>
    <source>
        <strain evidence="1">YIM B02566</strain>
    </source>
</reference>
<accession>A0ACC5RG37</accession>
<gene>
    <name evidence="1" type="ORF">JHL16_33710</name>
</gene>